<dbReference type="AlphaFoldDB" id="A0A512J0F1"/>
<dbReference type="OrthoDB" id="7173889at2"/>
<dbReference type="InterPro" id="IPR025227">
    <property type="entry name" value="DUF4169"/>
</dbReference>
<accession>A0A512J0F1</accession>
<feature type="region of interest" description="Disordered" evidence="1">
    <location>
        <begin position="44"/>
        <end position="63"/>
    </location>
</feature>
<evidence type="ECO:0000256" key="1">
    <source>
        <dbReference type="SAM" id="MobiDB-lite"/>
    </source>
</evidence>
<keyword evidence="5" id="KW-1185">Reference proteome</keyword>
<dbReference type="EMBL" id="BSPK01000021">
    <property type="protein sequence ID" value="GLS63335.1"/>
    <property type="molecule type" value="Genomic_DNA"/>
</dbReference>
<evidence type="ECO:0000313" key="2">
    <source>
        <dbReference type="EMBL" id="GEP03460.1"/>
    </source>
</evidence>
<dbReference type="EMBL" id="BJZU01000023">
    <property type="protein sequence ID" value="GEP03460.1"/>
    <property type="molecule type" value="Genomic_DNA"/>
</dbReference>
<sequence length="63" mass="7177">MGEIINLRQARKSRERAAKAEEAAQNRILFGRPKKARTLAEARKTLERDRHEGHRLGGDDPEA</sequence>
<dbReference type="Proteomes" id="UP001156856">
    <property type="component" value="Unassembled WGS sequence"/>
</dbReference>
<reference evidence="3" key="1">
    <citation type="journal article" date="2014" name="Int. J. Syst. Evol. Microbiol.">
        <title>Complete genome of a new Firmicutes species belonging to the dominant human colonic microbiota ('Ruminococcus bicirculans') reveals two chromosomes and a selective capacity to utilize plant glucans.</title>
        <authorList>
            <consortium name="NISC Comparative Sequencing Program"/>
            <person name="Wegmann U."/>
            <person name="Louis P."/>
            <person name="Goesmann A."/>
            <person name="Henrissat B."/>
            <person name="Duncan S.H."/>
            <person name="Flint H.J."/>
        </authorList>
    </citation>
    <scope>NUCLEOTIDE SEQUENCE</scope>
    <source>
        <strain evidence="3">NBRC 107715</strain>
    </source>
</reference>
<dbReference type="Proteomes" id="UP000321960">
    <property type="component" value="Unassembled WGS sequence"/>
</dbReference>
<gene>
    <name evidence="3" type="ORF">GCM10007888_17160</name>
    <name evidence="2" type="ORF">MOX02_14980</name>
</gene>
<evidence type="ECO:0008006" key="6">
    <source>
        <dbReference type="Google" id="ProtNLM"/>
    </source>
</evidence>
<name>A0A512J0F1_9HYPH</name>
<proteinExistence type="predicted"/>
<reference evidence="2 4" key="3">
    <citation type="submission" date="2019-07" db="EMBL/GenBank/DDBJ databases">
        <title>Whole genome shotgun sequence of Methylobacterium oxalidis NBRC 107715.</title>
        <authorList>
            <person name="Hosoyama A."/>
            <person name="Uohara A."/>
            <person name="Ohji S."/>
            <person name="Ichikawa N."/>
        </authorList>
    </citation>
    <scope>NUCLEOTIDE SEQUENCE [LARGE SCALE GENOMIC DNA]</scope>
    <source>
        <strain evidence="2 4">NBRC 107715</strain>
    </source>
</reference>
<evidence type="ECO:0000313" key="3">
    <source>
        <dbReference type="EMBL" id="GLS63335.1"/>
    </source>
</evidence>
<reference evidence="3" key="4">
    <citation type="submission" date="2023-01" db="EMBL/GenBank/DDBJ databases">
        <title>Draft genome sequence of Methylobacterium oxalidis strain NBRC 107715.</title>
        <authorList>
            <person name="Sun Q."/>
            <person name="Mori K."/>
        </authorList>
    </citation>
    <scope>NUCLEOTIDE SEQUENCE</scope>
    <source>
        <strain evidence="3">NBRC 107715</strain>
    </source>
</reference>
<dbReference type="Pfam" id="PF13770">
    <property type="entry name" value="DUF4169"/>
    <property type="match status" value="1"/>
</dbReference>
<protein>
    <recommendedName>
        <fullName evidence="6">DUF4169 domain-containing protein</fullName>
    </recommendedName>
</protein>
<reference evidence="5" key="2">
    <citation type="journal article" date="2019" name="Int. J. Syst. Evol. Microbiol.">
        <title>The Global Catalogue of Microorganisms (GCM) 10K type strain sequencing project: providing services to taxonomists for standard genome sequencing and annotation.</title>
        <authorList>
            <consortium name="The Broad Institute Genomics Platform"/>
            <consortium name="The Broad Institute Genome Sequencing Center for Infectious Disease"/>
            <person name="Wu L."/>
            <person name="Ma J."/>
        </authorList>
    </citation>
    <scope>NUCLEOTIDE SEQUENCE [LARGE SCALE GENOMIC DNA]</scope>
    <source>
        <strain evidence="5">NBRC 107715</strain>
    </source>
</reference>
<evidence type="ECO:0000313" key="4">
    <source>
        <dbReference type="Proteomes" id="UP000321960"/>
    </source>
</evidence>
<comment type="caution">
    <text evidence="2">The sequence shown here is derived from an EMBL/GenBank/DDBJ whole genome shotgun (WGS) entry which is preliminary data.</text>
</comment>
<evidence type="ECO:0000313" key="5">
    <source>
        <dbReference type="Proteomes" id="UP001156856"/>
    </source>
</evidence>
<dbReference type="RefSeq" id="WP_147025174.1">
    <property type="nucleotide sequence ID" value="NZ_BJZU01000023.1"/>
</dbReference>
<organism evidence="2 4">
    <name type="scientific">Methylobacterium oxalidis</name>
    <dbReference type="NCBI Taxonomy" id="944322"/>
    <lineage>
        <taxon>Bacteria</taxon>
        <taxon>Pseudomonadati</taxon>
        <taxon>Pseudomonadota</taxon>
        <taxon>Alphaproteobacteria</taxon>
        <taxon>Hyphomicrobiales</taxon>
        <taxon>Methylobacteriaceae</taxon>
        <taxon>Methylobacterium</taxon>
    </lineage>
</organism>